<keyword evidence="2" id="KW-1185">Reference proteome</keyword>
<evidence type="ECO:0000313" key="2">
    <source>
        <dbReference type="Proteomes" id="UP000604046"/>
    </source>
</evidence>
<dbReference type="AlphaFoldDB" id="A0A812UTB8"/>
<proteinExistence type="predicted"/>
<accession>A0A812UTB8</accession>
<sequence length="413" mass="46405">MAPLEPAIWADLLEEIEDCDVQCARTQRKEWLKSAVDKVFVSDFITAALCLGMLDTVVWIRSDLPGIGRYNGPPPGRYKARVEWNLWTADGEVVFEELCLRQLEVLEVFPATELTGIMEHEELDSCTEVEDGAAEKELLLYRDFTLTVGTLFQALSRLQRGIWTADSMLRGPHRAWILDVDLDTFSTYDPALRLLQEANFSQSFVDTASSLLNTNSACSQPIDDSEGTKRLIGCGCLSSRLDEVEDYRAALLQNLSHLPATLRAAPHHHRLQLFLEGLDGCEVDPSAAQLLANLSVEEAERWRWVLETALQEGLDDDLAKSMLEGAMGVHHVSRWEATRHLEAFNGLLRHFALVQPPEAVTISRSRSPRFNRYLPESLWPAVEHEVMAALTQLEGDKRAHARSILTCSRALRS</sequence>
<organism evidence="1 2">
    <name type="scientific">Symbiodinium natans</name>
    <dbReference type="NCBI Taxonomy" id="878477"/>
    <lineage>
        <taxon>Eukaryota</taxon>
        <taxon>Sar</taxon>
        <taxon>Alveolata</taxon>
        <taxon>Dinophyceae</taxon>
        <taxon>Suessiales</taxon>
        <taxon>Symbiodiniaceae</taxon>
        <taxon>Symbiodinium</taxon>
    </lineage>
</organism>
<dbReference type="Proteomes" id="UP000604046">
    <property type="component" value="Unassembled WGS sequence"/>
</dbReference>
<name>A0A812UTB8_9DINO</name>
<reference evidence="1" key="1">
    <citation type="submission" date="2021-02" db="EMBL/GenBank/DDBJ databases">
        <authorList>
            <person name="Dougan E. K."/>
            <person name="Rhodes N."/>
            <person name="Thang M."/>
            <person name="Chan C."/>
        </authorList>
    </citation>
    <scope>NUCLEOTIDE SEQUENCE</scope>
</reference>
<comment type="caution">
    <text evidence="1">The sequence shown here is derived from an EMBL/GenBank/DDBJ whole genome shotgun (WGS) entry which is preliminary data.</text>
</comment>
<dbReference type="EMBL" id="CAJNDS010002734">
    <property type="protein sequence ID" value="CAE7577104.1"/>
    <property type="molecule type" value="Genomic_DNA"/>
</dbReference>
<gene>
    <name evidence="1" type="ORF">SNAT2548_LOCUS32921</name>
</gene>
<dbReference type="OrthoDB" id="418142at2759"/>
<evidence type="ECO:0000313" key="1">
    <source>
        <dbReference type="EMBL" id="CAE7577104.1"/>
    </source>
</evidence>
<protein>
    <submittedName>
        <fullName evidence="1">Uncharacterized protein</fullName>
    </submittedName>
</protein>